<sequence length="111" mass="13174">MDKMKLLELSRDINLEYEPGVFHDISNSLDENEWVEEFSYEHVNNKYNVNVKLLNGLNIVTARELFTTFLLSVEYSSTFYVREYTSERVEYTLLSKRSSSNRGFLCEVTFY</sequence>
<evidence type="ECO:0000313" key="1">
    <source>
        <dbReference type="EMBL" id="KGP72911.1"/>
    </source>
</evidence>
<dbReference type="AlphaFoldDB" id="A0A0A2TFP6"/>
<dbReference type="EMBL" id="AVBF01000021">
    <property type="protein sequence ID" value="KGP72911.1"/>
    <property type="molecule type" value="Genomic_DNA"/>
</dbReference>
<name>A0A0A2TFP6_9BACI</name>
<dbReference type="RefSeq" id="WP_036818805.1">
    <property type="nucleotide sequence ID" value="NZ_AVBF01000021.1"/>
</dbReference>
<reference evidence="1 2" key="1">
    <citation type="journal article" date="2015" name="Stand. Genomic Sci.">
        <title>High quality draft genome sequence of the moderately halophilic bacterium Pontibacillus yanchengensis Y32(T) and comparison among Pontibacillus genomes.</title>
        <authorList>
            <person name="Huang J."/>
            <person name="Qiao Z.X."/>
            <person name="Tang J.W."/>
            <person name="Wang G."/>
        </authorList>
    </citation>
    <scope>NUCLEOTIDE SEQUENCE [LARGE SCALE GENOMIC DNA]</scope>
    <source>
        <strain evidence="1 2">Y32</strain>
    </source>
</reference>
<organism evidence="1 2">
    <name type="scientific">Pontibacillus yanchengensis Y32</name>
    <dbReference type="NCBI Taxonomy" id="1385514"/>
    <lineage>
        <taxon>Bacteria</taxon>
        <taxon>Bacillati</taxon>
        <taxon>Bacillota</taxon>
        <taxon>Bacilli</taxon>
        <taxon>Bacillales</taxon>
        <taxon>Bacillaceae</taxon>
        <taxon>Pontibacillus</taxon>
    </lineage>
</organism>
<protein>
    <submittedName>
        <fullName evidence="1">Uncharacterized protein</fullName>
    </submittedName>
</protein>
<proteinExistence type="predicted"/>
<accession>A0A0A2TFP6</accession>
<evidence type="ECO:0000313" key="2">
    <source>
        <dbReference type="Proteomes" id="UP000030147"/>
    </source>
</evidence>
<keyword evidence="2" id="KW-1185">Reference proteome</keyword>
<gene>
    <name evidence="1" type="ORF">N782_09730</name>
</gene>
<dbReference type="OrthoDB" id="2970734at2"/>
<comment type="caution">
    <text evidence="1">The sequence shown here is derived from an EMBL/GenBank/DDBJ whole genome shotgun (WGS) entry which is preliminary data.</text>
</comment>
<dbReference type="Proteomes" id="UP000030147">
    <property type="component" value="Unassembled WGS sequence"/>
</dbReference>